<protein>
    <submittedName>
        <fullName evidence="2">Uncharacterized protein</fullName>
    </submittedName>
</protein>
<proteinExistence type="predicted"/>
<dbReference type="AlphaFoldDB" id="A0A314U9V7"/>
<reference evidence="2 3" key="1">
    <citation type="submission" date="2018-02" db="EMBL/GenBank/DDBJ databases">
        <title>Draft genome of wild Prunus yedoensis var. nudiflora.</title>
        <authorList>
            <person name="Baek S."/>
            <person name="Kim J.-H."/>
            <person name="Choi K."/>
            <person name="Kim G.-B."/>
            <person name="Cho A."/>
            <person name="Jang H."/>
            <person name="Shin C.-H."/>
            <person name="Yu H.-J."/>
            <person name="Mun J.-H."/>
        </authorList>
    </citation>
    <scope>NUCLEOTIDE SEQUENCE [LARGE SCALE GENOMIC DNA]</scope>
    <source>
        <strain evidence="3">cv. Jeju island</strain>
        <tissue evidence="2">Leaf</tissue>
    </source>
</reference>
<evidence type="ECO:0000256" key="1">
    <source>
        <dbReference type="SAM" id="MobiDB-lite"/>
    </source>
</evidence>
<feature type="region of interest" description="Disordered" evidence="1">
    <location>
        <begin position="58"/>
        <end position="77"/>
    </location>
</feature>
<dbReference type="Proteomes" id="UP000250321">
    <property type="component" value="Unassembled WGS sequence"/>
</dbReference>
<accession>A0A314U9V7</accession>
<gene>
    <name evidence="2" type="ORF">Pyn_04324</name>
</gene>
<evidence type="ECO:0000313" key="3">
    <source>
        <dbReference type="Proteomes" id="UP000250321"/>
    </source>
</evidence>
<sequence>MELSKAYFFRLVSSSPIKQSTKSADLKRCLVLINYWSKRVLEAPNPLHNPVLKNYWSKRKVPEAPNPKHNPETPHTY</sequence>
<keyword evidence="3" id="KW-1185">Reference proteome</keyword>
<evidence type="ECO:0000313" key="2">
    <source>
        <dbReference type="EMBL" id="PQM34205.1"/>
    </source>
</evidence>
<organism evidence="2 3">
    <name type="scientific">Prunus yedoensis var. nudiflora</name>
    <dbReference type="NCBI Taxonomy" id="2094558"/>
    <lineage>
        <taxon>Eukaryota</taxon>
        <taxon>Viridiplantae</taxon>
        <taxon>Streptophyta</taxon>
        <taxon>Embryophyta</taxon>
        <taxon>Tracheophyta</taxon>
        <taxon>Spermatophyta</taxon>
        <taxon>Magnoliopsida</taxon>
        <taxon>eudicotyledons</taxon>
        <taxon>Gunneridae</taxon>
        <taxon>Pentapetalae</taxon>
        <taxon>rosids</taxon>
        <taxon>fabids</taxon>
        <taxon>Rosales</taxon>
        <taxon>Rosaceae</taxon>
        <taxon>Amygdaloideae</taxon>
        <taxon>Amygdaleae</taxon>
        <taxon>Prunus</taxon>
    </lineage>
</organism>
<comment type="caution">
    <text evidence="2">The sequence shown here is derived from an EMBL/GenBank/DDBJ whole genome shotgun (WGS) entry which is preliminary data.</text>
</comment>
<name>A0A314U9V7_PRUYE</name>
<dbReference type="EMBL" id="PJQY01003825">
    <property type="protein sequence ID" value="PQM34205.1"/>
    <property type="molecule type" value="Genomic_DNA"/>
</dbReference>